<evidence type="ECO:0000256" key="2">
    <source>
        <dbReference type="SAM" id="SignalP"/>
    </source>
</evidence>
<proteinExistence type="predicted"/>
<feature type="region of interest" description="Disordered" evidence="1">
    <location>
        <begin position="24"/>
        <end position="68"/>
    </location>
</feature>
<feature type="domain" description="DUF1587" evidence="4">
    <location>
        <begin position="75"/>
        <end position="134"/>
    </location>
</feature>
<dbReference type="InterPro" id="IPR011478">
    <property type="entry name" value="DUF1585"/>
</dbReference>
<evidence type="ECO:0000259" key="3">
    <source>
        <dbReference type="Pfam" id="PF07624"/>
    </source>
</evidence>
<organism evidence="8 9">
    <name type="scientific">Nannocystis punicea</name>
    <dbReference type="NCBI Taxonomy" id="2995304"/>
    <lineage>
        <taxon>Bacteria</taxon>
        <taxon>Pseudomonadati</taxon>
        <taxon>Myxococcota</taxon>
        <taxon>Polyangia</taxon>
        <taxon>Nannocystales</taxon>
        <taxon>Nannocystaceae</taxon>
        <taxon>Nannocystis</taxon>
    </lineage>
</organism>
<dbReference type="Pfam" id="PF07631">
    <property type="entry name" value="PSD4"/>
    <property type="match status" value="1"/>
</dbReference>
<name>A0ABY7H054_9BACT</name>
<keyword evidence="9" id="KW-1185">Reference proteome</keyword>
<dbReference type="PROSITE" id="PS51257">
    <property type="entry name" value="PROKAR_LIPOPROTEIN"/>
    <property type="match status" value="1"/>
</dbReference>
<evidence type="ECO:0000313" key="9">
    <source>
        <dbReference type="Proteomes" id="UP001164459"/>
    </source>
</evidence>
<evidence type="ECO:0000259" key="5">
    <source>
        <dbReference type="Pfam" id="PF07627"/>
    </source>
</evidence>
<evidence type="ECO:0000259" key="6">
    <source>
        <dbReference type="Pfam" id="PF07631"/>
    </source>
</evidence>
<feature type="domain" description="DUF1595" evidence="7">
    <location>
        <begin position="160"/>
        <end position="222"/>
    </location>
</feature>
<dbReference type="InterPro" id="IPR013042">
    <property type="entry name" value="DUF1592"/>
</dbReference>
<feature type="domain" description="DUF1588" evidence="5">
    <location>
        <begin position="382"/>
        <end position="477"/>
    </location>
</feature>
<evidence type="ECO:0000259" key="7">
    <source>
        <dbReference type="Pfam" id="PF07637"/>
    </source>
</evidence>
<accession>A0ABY7H054</accession>
<dbReference type="InterPro" id="IPR013043">
    <property type="entry name" value="DUF1595"/>
</dbReference>
<feature type="domain" description="DUF1592" evidence="6">
    <location>
        <begin position="236"/>
        <end position="365"/>
    </location>
</feature>
<dbReference type="InterPro" id="IPR013036">
    <property type="entry name" value="DUF1587"/>
</dbReference>
<evidence type="ECO:0000259" key="4">
    <source>
        <dbReference type="Pfam" id="PF07626"/>
    </source>
</evidence>
<dbReference type="Pfam" id="PF07626">
    <property type="entry name" value="PSD3"/>
    <property type="match status" value="1"/>
</dbReference>
<dbReference type="Pfam" id="PF07637">
    <property type="entry name" value="PSD5"/>
    <property type="match status" value="1"/>
</dbReference>
<keyword evidence="2" id="KW-0732">Signal</keyword>
<sequence>MQRRSISASLWLCTVASGCYSGAASTGDGPDPGATEGAGTVGTTDAATTASEPTTGDAPPADECQTIDLSPTPLRRLTRAQYDYTIQDLLGVADVPSAALAGLDAKVGTFDSNVVVPLDTIGVSSLADIAEQVAGIADLAGLVPCDVQNLAPDAPELTTCVREFVRDFGARALRKPLTTEEIDRYVGVYDVTRALAGETPATAVRQVIATMLQSPYFLYQVELGAAAPDSRGWTPLGDHELAARLSYFLWNSMPDDALRAAADAGLLEDDAQLLAQLERMLADDRARRGLGAFAVQWLELDHLDWVEKAPHPLVPEFGDDLREAMKREAADFMAMVVRDDDARLSTLLTAPYSPVPDELLGLYGLAQPAEPGGYVQLDPARRAGLLTQVGWLATHANPGQSSPVLRGVVVLESLLCTFLPAPPNNIFPPPPDPDATTRERFEKHSSEPSCAGCHLYIDGIGFGFEGYDAFGVVREQENGLPVDESGVLRGYGITDKPFEGPVELAQLLADDPVVRDCVAFQWTTYALGRILATADTCQVADLQDRFAAHDGDMRALLGDIVTSPAFRTLVFAAQ</sequence>
<dbReference type="InterPro" id="IPR013039">
    <property type="entry name" value="DUF1588"/>
</dbReference>
<feature type="chain" id="PRO_5046172790" evidence="2">
    <location>
        <begin position="24"/>
        <end position="574"/>
    </location>
</feature>
<reference evidence="8" key="1">
    <citation type="submission" date="2022-11" db="EMBL/GenBank/DDBJ databases">
        <title>Minimal conservation of predation-associated metabolite biosynthetic gene clusters underscores biosynthetic potential of Myxococcota including descriptions for ten novel species: Archangium lansinium sp. nov., Myxococcus landrumus sp. nov., Nannocystis bai.</title>
        <authorList>
            <person name="Ahearne A."/>
            <person name="Stevens C."/>
            <person name="Dowd S."/>
        </authorList>
    </citation>
    <scope>NUCLEOTIDE SEQUENCE</scope>
    <source>
        <strain evidence="8">Fl3</strain>
    </source>
</reference>
<dbReference type="RefSeq" id="WP_269034879.1">
    <property type="nucleotide sequence ID" value="NZ_CP114040.1"/>
</dbReference>
<feature type="compositionally biased region" description="Low complexity" evidence="1">
    <location>
        <begin position="33"/>
        <end position="50"/>
    </location>
</feature>
<evidence type="ECO:0000256" key="1">
    <source>
        <dbReference type="SAM" id="MobiDB-lite"/>
    </source>
</evidence>
<gene>
    <name evidence="8" type="ORF">O0S08_40600</name>
</gene>
<dbReference type="Proteomes" id="UP001164459">
    <property type="component" value="Chromosome"/>
</dbReference>
<dbReference type="Pfam" id="PF07627">
    <property type="entry name" value="PSCyt3"/>
    <property type="match status" value="1"/>
</dbReference>
<feature type="signal peptide" evidence="2">
    <location>
        <begin position="1"/>
        <end position="23"/>
    </location>
</feature>
<evidence type="ECO:0000313" key="8">
    <source>
        <dbReference type="EMBL" id="WAS92522.1"/>
    </source>
</evidence>
<feature type="domain" description="DUF1585" evidence="3">
    <location>
        <begin position="496"/>
        <end position="566"/>
    </location>
</feature>
<dbReference type="EMBL" id="CP114040">
    <property type="protein sequence ID" value="WAS92522.1"/>
    <property type="molecule type" value="Genomic_DNA"/>
</dbReference>
<dbReference type="Pfam" id="PF07624">
    <property type="entry name" value="PSD2"/>
    <property type="match status" value="1"/>
</dbReference>
<protein>
    <submittedName>
        <fullName evidence="8">DUF1592 domain-containing protein</fullName>
    </submittedName>
</protein>